<dbReference type="EMBL" id="JBGQPK010000002">
    <property type="protein sequence ID" value="MFL2028207.1"/>
    <property type="molecule type" value="Genomic_DNA"/>
</dbReference>
<evidence type="ECO:0000256" key="1">
    <source>
        <dbReference type="ARBA" id="ARBA00005054"/>
    </source>
</evidence>
<evidence type="ECO:0000313" key="9">
    <source>
        <dbReference type="Proteomes" id="UP001625389"/>
    </source>
</evidence>
<dbReference type="InterPro" id="IPR004607">
    <property type="entry name" value="GART"/>
</dbReference>
<dbReference type="InterPro" id="IPR001555">
    <property type="entry name" value="GART_AS"/>
</dbReference>
<proteinExistence type="inferred from homology"/>
<dbReference type="Pfam" id="PF00551">
    <property type="entry name" value="Formyl_trans_N"/>
    <property type="match status" value="1"/>
</dbReference>
<dbReference type="InterPro" id="IPR036477">
    <property type="entry name" value="Formyl_transf_N_sf"/>
</dbReference>
<evidence type="ECO:0000313" key="8">
    <source>
        <dbReference type="EMBL" id="MFL2028207.1"/>
    </source>
</evidence>
<dbReference type="PANTHER" id="PTHR43369">
    <property type="entry name" value="PHOSPHORIBOSYLGLYCINAMIDE FORMYLTRANSFERASE"/>
    <property type="match status" value="1"/>
</dbReference>
<accession>A0ABW8U8U9</accession>
<keyword evidence="3 6" id="KW-0658">Purine biosynthesis</keyword>
<keyword evidence="2 6" id="KW-0808">Transferase</keyword>
<evidence type="ECO:0000259" key="7">
    <source>
        <dbReference type="Pfam" id="PF00551"/>
    </source>
</evidence>
<dbReference type="EC" id="2.1.2.2" evidence="6"/>
<feature type="active site" description="Proton donor" evidence="6">
    <location>
        <position position="109"/>
    </location>
</feature>
<dbReference type="SUPFAM" id="SSF53328">
    <property type="entry name" value="Formyltransferase"/>
    <property type="match status" value="1"/>
</dbReference>
<feature type="site" description="Raises pKa of active site His" evidence="6">
    <location>
        <position position="145"/>
    </location>
</feature>
<evidence type="ECO:0000256" key="4">
    <source>
        <dbReference type="ARBA" id="ARBA00038440"/>
    </source>
</evidence>
<organism evidence="8 9">
    <name type="scientific">Loigolactobacillus zhaoyuanensis</name>
    <dbReference type="NCBI Taxonomy" id="2486017"/>
    <lineage>
        <taxon>Bacteria</taxon>
        <taxon>Bacillati</taxon>
        <taxon>Bacillota</taxon>
        <taxon>Bacilli</taxon>
        <taxon>Lactobacillales</taxon>
        <taxon>Lactobacillaceae</taxon>
        <taxon>Loigolactobacillus</taxon>
    </lineage>
</organism>
<evidence type="ECO:0000256" key="6">
    <source>
        <dbReference type="HAMAP-Rule" id="MF_01930"/>
    </source>
</evidence>
<comment type="catalytic activity">
    <reaction evidence="5 6">
        <text>N(1)-(5-phospho-beta-D-ribosyl)glycinamide + (6R)-10-formyltetrahydrofolate = N(2)-formyl-N(1)-(5-phospho-beta-D-ribosyl)glycinamide + (6S)-5,6,7,8-tetrahydrofolate + H(+)</text>
        <dbReference type="Rhea" id="RHEA:15053"/>
        <dbReference type="ChEBI" id="CHEBI:15378"/>
        <dbReference type="ChEBI" id="CHEBI:57453"/>
        <dbReference type="ChEBI" id="CHEBI:143788"/>
        <dbReference type="ChEBI" id="CHEBI:147286"/>
        <dbReference type="ChEBI" id="CHEBI:195366"/>
        <dbReference type="EC" id="2.1.2.2"/>
    </reaction>
</comment>
<dbReference type="Gene3D" id="3.40.50.170">
    <property type="entry name" value="Formyl transferase, N-terminal domain"/>
    <property type="match status" value="1"/>
</dbReference>
<name>A0ABW8U8U9_9LACO</name>
<feature type="binding site" evidence="6">
    <location>
        <begin position="12"/>
        <end position="14"/>
    </location>
    <ligand>
        <name>N(1)-(5-phospho-beta-D-ribosyl)glycinamide</name>
        <dbReference type="ChEBI" id="CHEBI:143788"/>
    </ligand>
</feature>
<comment type="function">
    <text evidence="6">Catalyzes the transfer of a formyl group from 10-formyltetrahydrofolate to 5-phospho-ribosyl-glycinamide (GAR), producing 5-phospho-ribosyl-N-formylglycinamide (FGAR) and tetrahydrofolate.</text>
</comment>
<keyword evidence="9" id="KW-1185">Reference proteome</keyword>
<dbReference type="InterPro" id="IPR002376">
    <property type="entry name" value="Formyl_transf_N"/>
</dbReference>
<dbReference type="NCBIfam" id="TIGR00639">
    <property type="entry name" value="PurN"/>
    <property type="match status" value="1"/>
</dbReference>
<dbReference type="Proteomes" id="UP001625389">
    <property type="component" value="Unassembled WGS sequence"/>
</dbReference>
<dbReference type="GO" id="GO:0004644">
    <property type="term" value="F:phosphoribosylglycinamide formyltransferase activity"/>
    <property type="evidence" value="ECO:0007669"/>
    <property type="project" value="UniProtKB-EC"/>
</dbReference>
<gene>
    <name evidence="6 8" type="primary">purN</name>
    <name evidence="8" type="ORF">ACEN34_01110</name>
</gene>
<comment type="caution">
    <text evidence="8">The sequence shown here is derived from an EMBL/GenBank/DDBJ whole genome shotgun (WGS) entry which is preliminary data.</text>
</comment>
<comment type="pathway">
    <text evidence="1 6">Purine metabolism; IMP biosynthesis via de novo pathway; N(2)-formyl-N(1)-(5-phospho-D-ribosyl)glycinamide from N(1)-(5-phospho-D-ribosyl)glycinamide (10-formyl THF route): step 1/1.</text>
</comment>
<sequence length="192" mass="20987">MKKIAIFASGNGSNFQALVEGIQRQKLAVQVVLLVCDQPQAHVLQRAQQLNIPIWTASIKQFTDKTAFETAILTELQQLDVGLVLLAGYMRIIGPTLLQAYPQRIINIHPALLPQFPGRHGIEDAFAAGVEQTGVTVHYVDAGIDSGPIIQQAVVPVQPQDTVASLSARIHQTEHWLYLAGLEKVLATRSLK</sequence>
<feature type="binding site" evidence="6">
    <location>
        <position position="107"/>
    </location>
    <ligand>
        <name>(6R)-10-formyltetrahydrofolate</name>
        <dbReference type="ChEBI" id="CHEBI:195366"/>
    </ligand>
</feature>
<dbReference type="PROSITE" id="PS00373">
    <property type="entry name" value="GART"/>
    <property type="match status" value="1"/>
</dbReference>
<dbReference type="RefSeq" id="WP_407136724.1">
    <property type="nucleotide sequence ID" value="NZ_JBGQPK010000002.1"/>
</dbReference>
<dbReference type="PANTHER" id="PTHR43369:SF2">
    <property type="entry name" value="PHOSPHORIBOSYLGLYCINAMIDE FORMYLTRANSFERASE"/>
    <property type="match status" value="1"/>
</dbReference>
<reference evidence="8 9" key="1">
    <citation type="submission" date="2024-08" db="EMBL/GenBank/DDBJ databases">
        <authorList>
            <person name="Arias E."/>
        </authorList>
    </citation>
    <scope>NUCLEOTIDE SEQUENCE [LARGE SCALE GENOMIC DNA]</scope>
    <source>
        <strain evidence="8 9">FAM 25317</strain>
    </source>
</reference>
<evidence type="ECO:0000256" key="5">
    <source>
        <dbReference type="ARBA" id="ARBA00047664"/>
    </source>
</evidence>
<evidence type="ECO:0000256" key="3">
    <source>
        <dbReference type="ARBA" id="ARBA00022755"/>
    </source>
</evidence>
<dbReference type="HAMAP" id="MF_01930">
    <property type="entry name" value="PurN"/>
    <property type="match status" value="1"/>
</dbReference>
<feature type="domain" description="Formyl transferase N-terminal" evidence="7">
    <location>
        <begin position="2"/>
        <end position="179"/>
    </location>
</feature>
<evidence type="ECO:0000256" key="2">
    <source>
        <dbReference type="ARBA" id="ARBA00022679"/>
    </source>
</evidence>
<comment type="similarity">
    <text evidence="4 6">Belongs to the GART family.</text>
</comment>
<feature type="binding site" evidence="6">
    <location>
        <position position="65"/>
    </location>
    <ligand>
        <name>(6R)-10-formyltetrahydrofolate</name>
        <dbReference type="ChEBI" id="CHEBI:195366"/>
    </ligand>
</feature>
<dbReference type="CDD" id="cd08645">
    <property type="entry name" value="FMT_core_GART"/>
    <property type="match status" value="1"/>
</dbReference>
<feature type="binding site" evidence="6">
    <location>
        <begin position="90"/>
        <end position="93"/>
    </location>
    <ligand>
        <name>(6R)-10-formyltetrahydrofolate</name>
        <dbReference type="ChEBI" id="CHEBI:195366"/>
    </ligand>
</feature>
<protein>
    <recommendedName>
        <fullName evidence="6">Phosphoribosylglycinamide formyltransferase</fullName>
        <ecNumber evidence="6">2.1.2.2</ecNumber>
    </recommendedName>
    <alternativeName>
        <fullName evidence="6">5'-phosphoribosylglycinamide transformylase</fullName>
    </alternativeName>
    <alternativeName>
        <fullName evidence="6">GAR transformylase</fullName>
        <shortName evidence="6">GART</shortName>
    </alternativeName>
</protein>